<evidence type="ECO:0000256" key="3">
    <source>
        <dbReference type="ARBA" id="ARBA00022448"/>
    </source>
</evidence>
<comment type="similarity">
    <text evidence="2">Belongs to the adaptor complexes large subunit family.</text>
</comment>
<keyword evidence="8" id="KW-1185">Reference proteome</keyword>
<feature type="domain" description="Clathrin/coatomer adaptor adaptin-like N-terminal" evidence="7">
    <location>
        <begin position="33"/>
        <end position="467"/>
    </location>
</feature>
<comment type="subcellular location">
    <subcellularLocation>
        <location evidence="1">Endomembrane system</location>
    </subcellularLocation>
</comment>
<evidence type="ECO:0000256" key="6">
    <source>
        <dbReference type="SAM" id="MobiDB-lite"/>
    </source>
</evidence>
<evidence type="ECO:0000259" key="7">
    <source>
        <dbReference type="Pfam" id="PF01602"/>
    </source>
</evidence>
<dbReference type="Pfam" id="PF01602">
    <property type="entry name" value="Adaptin_N"/>
    <property type="match status" value="1"/>
</dbReference>
<evidence type="ECO:0000313" key="9">
    <source>
        <dbReference type="RefSeq" id="XP_005112036.1"/>
    </source>
</evidence>
<evidence type="ECO:0000256" key="2">
    <source>
        <dbReference type="ARBA" id="ARBA00006613"/>
    </source>
</evidence>
<dbReference type="PANTHER" id="PTHR11134">
    <property type="entry name" value="ADAPTOR COMPLEX SUBUNIT BETA FAMILY MEMBER"/>
    <property type="match status" value="1"/>
</dbReference>
<dbReference type="InterPro" id="IPR011989">
    <property type="entry name" value="ARM-like"/>
</dbReference>
<evidence type="ECO:0000313" key="8">
    <source>
        <dbReference type="Proteomes" id="UP000694888"/>
    </source>
</evidence>
<keyword evidence="4" id="KW-0653">Protein transport</keyword>
<feature type="compositionally biased region" description="Gly residues" evidence="6">
    <location>
        <begin position="503"/>
        <end position="515"/>
    </location>
</feature>
<dbReference type="SUPFAM" id="SSF48371">
    <property type="entry name" value="ARM repeat"/>
    <property type="match status" value="1"/>
</dbReference>
<dbReference type="RefSeq" id="XP_005112036.1">
    <property type="nucleotide sequence ID" value="XM_005111979.3"/>
</dbReference>
<sequence>MADSHELSVILKRLTDQNTLKDVCLVRTCAYEILNLATNGCDVSPALPALVKLLAHSDAFVKRVAGEILSSHSEQCPDMALLATNTLVQDCRDVNPVVRGLSLRTLGSMQSPSVVELLTSAVARGLEDNSPYVRRCAALAAASLHKVSPNAVTDGEIWDLLYRHLGDRDGQTVAACLCALEEVFSQEAGVVLSNKLGQYLVGSLHSFPAAVQRVLLQFLLKYSPKSKTQVFDHLNRLDDSLTGSSSLAVTLSCLEVFCHLTADLPKVKAKAYKAAWTAIKKHLPRERNEEIVSALIDYLSLTEFPASVCEQDYRKLFCRDDDPQYLMNRKIGFLCKLIVADNAEDVLSEFAACVRRVSPESVKEMVQNLAQTMRARPEVEKNCAEFLVRLMEMENSRVLDCVVQALPLVVFQDGSHWEAVTSCLTRHFRKLTSPTARVACVEVIGWHGVGLEETPEVLSTILEEWLESPEEADGDEGGQGHSQDLWQGQETFPAFRRHSGSFASGGGDTAAGGGAVVSSRSQQQLQQQQQQKRQLKVALLGAMVRACMSHPARVQPVLCRVMERCARDSDRAVRERALFLHTLLKVTAQRKMAEHAGEGLDL</sequence>
<proteinExistence type="inferred from homology"/>
<dbReference type="Proteomes" id="UP000694888">
    <property type="component" value="Unplaced"/>
</dbReference>
<feature type="compositionally biased region" description="Low complexity" evidence="6">
    <location>
        <begin position="516"/>
        <end position="528"/>
    </location>
</feature>
<evidence type="ECO:0000256" key="5">
    <source>
        <dbReference type="ARBA" id="ARBA00023136"/>
    </source>
</evidence>
<keyword evidence="3" id="KW-0813">Transport</keyword>
<evidence type="ECO:0000256" key="1">
    <source>
        <dbReference type="ARBA" id="ARBA00004308"/>
    </source>
</evidence>
<dbReference type="InterPro" id="IPR002553">
    <property type="entry name" value="Clathrin/coatomer_adapt-like_N"/>
</dbReference>
<gene>
    <name evidence="9" type="primary">LOC101847393</name>
</gene>
<dbReference type="InterPro" id="IPR026739">
    <property type="entry name" value="AP_beta"/>
</dbReference>
<dbReference type="InterPro" id="IPR016024">
    <property type="entry name" value="ARM-type_fold"/>
</dbReference>
<accession>A0ABM0K9E5</accession>
<evidence type="ECO:0000256" key="4">
    <source>
        <dbReference type="ARBA" id="ARBA00022927"/>
    </source>
</evidence>
<reference evidence="9" key="1">
    <citation type="submission" date="2025-08" db="UniProtKB">
        <authorList>
            <consortium name="RefSeq"/>
        </authorList>
    </citation>
    <scope>IDENTIFICATION</scope>
</reference>
<keyword evidence="5" id="KW-0472">Membrane</keyword>
<organism evidence="8 9">
    <name type="scientific">Aplysia californica</name>
    <name type="common">California sea hare</name>
    <dbReference type="NCBI Taxonomy" id="6500"/>
    <lineage>
        <taxon>Eukaryota</taxon>
        <taxon>Metazoa</taxon>
        <taxon>Spiralia</taxon>
        <taxon>Lophotrochozoa</taxon>
        <taxon>Mollusca</taxon>
        <taxon>Gastropoda</taxon>
        <taxon>Heterobranchia</taxon>
        <taxon>Euthyneura</taxon>
        <taxon>Tectipleura</taxon>
        <taxon>Aplysiida</taxon>
        <taxon>Aplysioidea</taxon>
        <taxon>Aplysiidae</taxon>
        <taxon>Aplysia</taxon>
    </lineage>
</organism>
<dbReference type="Gene3D" id="1.25.10.10">
    <property type="entry name" value="Leucine-rich Repeat Variant"/>
    <property type="match status" value="1"/>
</dbReference>
<name>A0ABM0K9E5_APLCA</name>
<protein>
    <submittedName>
        <fullName evidence="9">AP-4 complex subunit beta-1 isoform X1</fullName>
    </submittedName>
</protein>
<dbReference type="GeneID" id="101847393"/>
<feature type="region of interest" description="Disordered" evidence="6">
    <location>
        <begin position="497"/>
        <end position="528"/>
    </location>
</feature>